<name>A0A5D0MHP6_9BACT</name>
<evidence type="ECO:0000256" key="1">
    <source>
        <dbReference type="ARBA" id="ARBA00004202"/>
    </source>
</evidence>
<protein>
    <submittedName>
        <fullName evidence="7">ABC transporter ATP-binding protein</fullName>
    </submittedName>
</protein>
<dbReference type="AlphaFoldDB" id="A0A5D0MHP6"/>
<dbReference type="InterPro" id="IPR051535">
    <property type="entry name" value="Siderophore_ABC-ATPase"/>
</dbReference>
<reference evidence="7" key="1">
    <citation type="submission" date="2019-08" db="EMBL/GenBank/DDBJ databases">
        <title>Genomic characterization of a novel candidate phylum (ARYD3) from a high temperature, high salinity tertiary oil reservoir in north central Oklahoma, USA.</title>
        <authorList>
            <person name="Youssef N.H."/>
            <person name="Yadav A."/>
            <person name="Elshahed M.S."/>
        </authorList>
    </citation>
    <scope>NUCLEOTIDE SEQUENCE [LARGE SCALE GENOMIC DNA]</scope>
    <source>
        <strain evidence="7">ARYD3</strain>
    </source>
</reference>
<keyword evidence="7" id="KW-0547">Nucleotide-binding</keyword>
<dbReference type="SUPFAM" id="SSF52540">
    <property type="entry name" value="P-loop containing nucleoside triphosphate hydrolases"/>
    <property type="match status" value="1"/>
</dbReference>
<dbReference type="InterPro" id="IPR017871">
    <property type="entry name" value="ABC_transporter-like_CS"/>
</dbReference>
<keyword evidence="7" id="KW-0067">ATP-binding</keyword>
<dbReference type="PANTHER" id="PTHR42771">
    <property type="entry name" value="IRON(3+)-HYDROXAMATE IMPORT ATP-BINDING PROTEIN FHUC"/>
    <property type="match status" value="1"/>
</dbReference>
<keyword evidence="8" id="KW-1185">Reference proteome</keyword>
<comment type="subcellular location">
    <subcellularLocation>
        <location evidence="1">Cell membrane</location>
        <topology evidence="1">Peripheral membrane protein</topology>
    </subcellularLocation>
</comment>
<dbReference type="PROSITE" id="PS00211">
    <property type="entry name" value="ABC_TRANSPORTER_1"/>
    <property type="match status" value="1"/>
</dbReference>
<keyword evidence="2" id="KW-0813">Transport</keyword>
<feature type="domain" description="ABC transporter" evidence="6">
    <location>
        <begin position="21"/>
        <end position="74"/>
    </location>
</feature>
<dbReference type="GO" id="GO:0006811">
    <property type="term" value="P:monoatomic ion transport"/>
    <property type="evidence" value="ECO:0007669"/>
    <property type="project" value="UniProtKB-KW"/>
</dbReference>
<gene>
    <name evidence="7" type="ORF">FXF47_06535</name>
</gene>
<organism evidence="7 8">
    <name type="scientific">Candidatus Mcinerneyibacterium aminivorans</name>
    <dbReference type="NCBI Taxonomy" id="2703815"/>
    <lineage>
        <taxon>Bacteria</taxon>
        <taxon>Candidatus Macinerneyibacteriota</taxon>
        <taxon>Candidatus Mcinerneyibacteria</taxon>
        <taxon>Candidatus Mcinerneyibacteriales</taxon>
        <taxon>Candidatus Mcinerneyibacteriaceae</taxon>
        <taxon>Candidatus Mcinerneyibacterium</taxon>
    </lineage>
</organism>
<comment type="caution">
    <text evidence="7">The sequence shown here is derived from an EMBL/GenBank/DDBJ whole genome shotgun (WGS) entry which is preliminary data.</text>
</comment>
<sequence>EKFLLFSRFPYLGFLSSYQKEDLQKVAEISSRFEIEDLIERKISTLSGGELQRVLIASAVIQQTDIIFLDEPTTFLDPNHRWEIFNLIEKINREENKTVVLVTHFLEYVLNFGEKIVALKEGEVYFSGGVKQLYDSRVLNSLYNFKLDIFKHGQNYLIDLPKRNE</sequence>
<keyword evidence="3" id="KW-1003">Cell membrane</keyword>
<evidence type="ECO:0000256" key="3">
    <source>
        <dbReference type="ARBA" id="ARBA00022475"/>
    </source>
</evidence>
<keyword evidence="5" id="KW-0472">Membrane</keyword>
<accession>A0A5D0MHP6</accession>
<evidence type="ECO:0000313" key="7">
    <source>
        <dbReference type="EMBL" id="TYB30950.1"/>
    </source>
</evidence>
<dbReference type="Pfam" id="PF00005">
    <property type="entry name" value="ABC_tran"/>
    <property type="match status" value="1"/>
</dbReference>
<feature type="non-terminal residue" evidence="7">
    <location>
        <position position="1"/>
    </location>
</feature>
<evidence type="ECO:0000313" key="8">
    <source>
        <dbReference type="Proteomes" id="UP000324143"/>
    </source>
</evidence>
<dbReference type="GO" id="GO:0005524">
    <property type="term" value="F:ATP binding"/>
    <property type="evidence" value="ECO:0007669"/>
    <property type="project" value="UniProtKB-KW"/>
</dbReference>
<dbReference type="EMBL" id="VSIX01000062">
    <property type="protein sequence ID" value="TYB30950.1"/>
    <property type="molecule type" value="Genomic_DNA"/>
</dbReference>
<proteinExistence type="predicted"/>
<dbReference type="GO" id="GO:0005886">
    <property type="term" value="C:plasma membrane"/>
    <property type="evidence" value="ECO:0007669"/>
    <property type="project" value="UniProtKB-SubCell"/>
</dbReference>
<evidence type="ECO:0000259" key="6">
    <source>
        <dbReference type="Pfam" id="PF00005"/>
    </source>
</evidence>
<dbReference type="GO" id="GO:0016887">
    <property type="term" value="F:ATP hydrolysis activity"/>
    <property type="evidence" value="ECO:0007669"/>
    <property type="project" value="InterPro"/>
</dbReference>
<evidence type="ECO:0000256" key="5">
    <source>
        <dbReference type="ARBA" id="ARBA00023136"/>
    </source>
</evidence>
<keyword evidence="4" id="KW-0406">Ion transport</keyword>
<dbReference type="Proteomes" id="UP000324143">
    <property type="component" value="Unassembled WGS sequence"/>
</dbReference>
<dbReference type="InterPro" id="IPR003439">
    <property type="entry name" value="ABC_transporter-like_ATP-bd"/>
</dbReference>
<dbReference type="InterPro" id="IPR027417">
    <property type="entry name" value="P-loop_NTPase"/>
</dbReference>
<dbReference type="PANTHER" id="PTHR42771:SF2">
    <property type="entry name" value="IRON(3+)-HYDROXAMATE IMPORT ATP-BINDING PROTEIN FHUC"/>
    <property type="match status" value="1"/>
</dbReference>
<evidence type="ECO:0000256" key="4">
    <source>
        <dbReference type="ARBA" id="ARBA00023065"/>
    </source>
</evidence>
<evidence type="ECO:0000256" key="2">
    <source>
        <dbReference type="ARBA" id="ARBA00022448"/>
    </source>
</evidence>
<dbReference type="Gene3D" id="3.40.50.300">
    <property type="entry name" value="P-loop containing nucleotide triphosphate hydrolases"/>
    <property type="match status" value="1"/>
</dbReference>